<protein>
    <submittedName>
        <fullName evidence="1">Uncharacterized protein</fullName>
    </submittedName>
</protein>
<keyword evidence="2" id="KW-1185">Reference proteome</keyword>
<evidence type="ECO:0000313" key="1">
    <source>
        <dbReference type="EMBL" id="EPT04721.1"/>
    </source>
</evidence>
<dbReference type="EMBL" id="KE504126">
    <property type="protein sequence ID" value="EPT04721.1"/>
    <property type="molecule type" value="Genomic_DNA"/>
</dbReference>
<dbReference type="HOGENOM" id="CLU_1161166_0_0_1"/>
<dbReference type="AlphaFoldDB" id="S8FU93"/>
<gene>
    <name evidence="1" type="ORF">FOMPIDRAFT_82009</name>
</gene>
<proteinExistence type="predicted"/>
<organism evidence="1 2">
    <name type="scientific">Fomitopsis schrenkii</name>
    <name type="common">Brown rot fungus</name>
    <dbReference type="NCBI Taxonomy" id="2126942"/>
    <lineage>
        <taxon>Eukaryota</taxon>
        <taxon>Fungi</taxon>
        <taxon>Dikarya</taxon>
        <taxon>Basidiomycota</taxon>
        <taxon>Agaricomycotina</taxon>
        <taxon>Agaricomycetes</taxon>
        <taxon>Polyporales</taxon>
        <taxon>Fomitopsis</taxon>
    </lineage>
</organism>
<dbReference type="InParanoid" id="S8FU93"/>
<accession>S8FU93</accession>
<evidence type="ECO:0000313" key="2">
    <source>
        <dbReference type="Proteomes" id="UP000015241"/>
    </source>
</evidence>
<dbReference type="Proteomes" id="UP000015241">
    <property type="component" value="Unassembled WGS sequence"/>
</dbReference>
<sequence>MVHTPLYTTTGTEQTLVAHNDCTQPPRSDAGLSYEDMIYEYIEVQHITGLRLLSPQQLVDAIEPPSTLSSETSSTERPAYDTIEEENDLPKVHPFSLDTEEERMARLAALWPTEGPEDYEDTDWTVALSTYDFLGLEEGKHATARVRIPYKVLDHLPEVLEETEEFAEWWNMLREGDQVANPAAVVAIDILEIRPLEDRPRRLFKEGGVEVESGSVLDGILEDLRGLNELVV</sequence>
<reference evidence="1 2" key="1">
    <citation type="journal article" date="2012" name="Science">
        <title>The Paleozoic origin of enzymatic lignin decomposition reconstructed from 31 fungal genomes.</title>
        <authorList>
            <person name="Floudas D."/>
            <person name="Binder M."/>
            <person name="Riley R."/>
            <person name="Barry K."/>
            <person name="Blanchette R.A."/>
            <person name="Henrissat B."/>
            <person name="Martinez A.T."/>
            <person name="Otillar R."/>
            <person name="Spatafora J.W."/>
            <person name="Yadav J.S."/>
            <person name="Aerts A."/>
            <person name="Benoit I."/>
            <person name="Boyd A."/>
            <person name="Carlson A."/>
            <person name="Copeland A."/>
            <person name="Coutinho P.M."/>
            <person name="de Vries R.P."/>
            <person name="Ferreira P."/>
            <person name="Findley K."/>
            <person name="Foster B."/>
            <person name="Gaskell J."/>
            <person name="Glotzer D."/>
            <person name="Gorecki P."/>
            <person name="Heitman J."/>
            <person name="Hesse C."/>
            <person name="Hori C."/>
            <person name="Igarashi K."/>
            <person name="Jurgens J.A."/>
            <person name="Kallen N."/>
            <person name="Kersten P."/>
            <person name="Kohler A."/>
            <person name="Kuees U."/>
            <person name="Kumar T.K.A."/>
            <person name="Kuo A."/>
            <person name="LaButti K."/>
            <person name="Larrondo L.F."/>
            <person name="Lindquist E."/>
            <person name="Ling A."/>
            <person name="Lombard V."/>
            <person name="Lucas S."/>
            <person name="Lundell T."/>
            <person name="Martin R."/>
            <person name="McLaughlin D.J."/>
            <person name="Morgenstern I."/>
            <person name="Morin E."/>
            <person name="Murat C."/>
            <person name="Nagy L.G."/>
            <person name="Nolan M."/>
            <person name="Ohm R.A."/>
            <person name="Patyshakuliyeva A."/>
            <person name="Rokas A."/>
            <person name="Ruiz-Duenas F.J."/>
            <person name="Sabat G."/>
            <person name="Salamov A."/>
            <person name="Samejima M."/>
            <person name="Schmutz J."/>
            <person name="Slot J.C."/>
            <person name="St John F."/>
            <person name="Stenlid J."/>
            <person name="Sun H."/>
            <person name="Sun S."/>
            <person name="Syed K."/>
            <person name="Tsang A."/>
            <person name="Wiebenga A."/>
            <person name="Young D."/>
            <person name="Pisabarro A."/>
            <person name="Eastwood D.C."/>
            <person name="Martin F."/>
            <person name="Cullen D."/>
            <person name="Grigoriev I.V."/>
            <person name="Hibbett D.S."/>
        </authorList>
    </citation>
    <scope>NUCLEOTIDE SEQUENCE</scope>
    <source>
        <strain evidence="2">FP-58527</strain>
    </source>
</reference>
<name>S8FU93_FOMSC</name>